<accession>A0AAD7TYL4</accession>
<sequence>MITRLALLEEPEPFLEDVAEPAIRNIKLPELRPQFFVPRLTERPQNPIMDTVRMTKEPVTSQSAPSVSVRRPLPLELEVLSQDVAALTRVKQERLDDIWMQAITQRDRLKPQVLSWDALRRRNPNVIPSPFLSEQNGDVFAAARYHVRPPLQDPDVKLVYVHTHELLESLLLTVSGTSSTLHIWDPAIEKFVLRGLQGNGIGHLVIISKDEIVSARPVFSSSGNLVHAAYRNLMRRLETLSDTRVPRVSTPTSHAFAHALSSILAYLRQVAEAISPDYQSIAGVDPELVSLWKRYEDMEHVLKALATLSGRDENVDPADYPSIPTAPNALLSSIYQHLSDHLERASPRIVIGTLAYILTTTSRNYFQSICASVGYNTPGSIARVLQARARQRPQGSERPNGGILEEEDLTTRLENEDDDARNGFPDFITPAVVEVLSRATKSLGLLRAADPDNPLLTSSRMHRDIEWVWSTEQVDNMADGVDSGELPLVPVRRQPLARQVIGSIPPTDSDVLHAFKIFDLTPGELRTHAQSAITSNILSNNSATQSFVSFIDAFPLTLPPSTPTLAHLTQHILHPLVAHATSLSGALVARFLSPTTHLNVHAHLVLLRGYLLLTAHSFKSRLHDALFSDAEELSTPVIGSRTYAAREARENARRERARTRTESGRSKSSARAATSSGNTKGPGRRAVGLSPALTVGDRWPPGGSDLNYHLRTVIVDSLEDGRFDSASADDQEIDESALANEKIHEEGEWRLGFAIRDLPVGTGKEKWLNPLSIEALDFLYLHYQPPHPLDVVITPPILSKYHRMFTFNLRLMRVENVVRTLFRLTRRAAAPLFPTFSPANKLLLHFRFVAHAFIMALSSYVYDIAIGSNMDAFLARLSAASGSTSPASGFPSSGEVLSASGLGRREQEPVVFTDVFTLAEHHSRVLDDILSSCLLRSGQKAVGDILRQCMELVLELGILVAGLKDGELEEYEAAPALEELWGRFRDKMTTFVKVLKVLVEKEADSSGIVLSDIPLHMMQAHRNVSGTTANLHQLLLRLNMSDWWTKQRS</sequence>
<dbReference type="GO" id="GO:0005874">
    <property type="term" value="C:microtubule"/>
    <property type="evidence" value="ECO:0007669"/>
    <property type="project" value="UniProtKB-KW"/>
</dbReference>
<evidence type="ECO:0000256" key="4">
    <source>
        <dbReference type="ARBA" id="ARBA00023212"/>
    </source>
</evidence>
<dbReference type="AlphaFoldDB" id="A0AAD7TYL4"/>
<dbReference type="InterPro" id="IPR040457">
    <property type="entry name" value="GCP_C"/>
</dbReference>
<evidence type="ECO:0000259" key="7">
    <source>
        <dbReference type="Pfam" id="PF04130"/>
    </source>
</evidence>
<keyword evidence="4 5" id="KW-0206">Cytoskeleton</keyword>
<dbReference type="GO" id="GO:0031122">
    <property type="term" value="P:cytoplasmic microtubule organization"/>
    <property type="evidence" value="ECO:0007669"/>
    <property type="project" value="TreeGrafter"/>
</dbReference>
<dbReference type="InterPro" id="IPR007259">
    <property type="entry name" value="GCP"/>
</dbReference>
<feature type="compositionally biased region" description="Basic and acidic residues" evidence="6">
    <location>
        <begin position="644"/>
        <end position="665"/>
    </location>
</feature>
<dbReference type="GO" id="GO:0000922">
    <property type="term" value="C:spindle pole"/>
    <property type="evidence" value="ECO:0007669"/>
    <property type="project" value="InterPro"/>
</dbReference>
<dbReference type="Proteomes" id="UP001215151">
    <property type="component" value="Unassembled WGS sequence"/>
</dbReference>
<reference evidence="8" key="1">
    <citation type="submission" date="2022-11" db="EMBL/GenBank/DDBJ databases">
        <title>Genome Sequence of Cubamyces cubensis.</title>
        <authorList>
            <person name="Buettner E."/>
        </authorList>
    </citation>
    <scope>NUCLEOTIDE SEQUENCE</scope>
    <source>
        <strain evidence="8">MPL-01</strain>
    </source>
</reference>
<dbReference type="GO" id="GO:0007020">
    <property type="term" value="P:microtubule nucleation"/>
    <property type="evidence" value="ECO:0007669"/>
    <property type="project" value="InterPro"/>
</dbReference>
<comment type="caution">
    <text evidence="8">The sequence shown here is derived from an EMBL/GenBank/DDBJ whole genome shotgun (WGS) entry which is preliminary data.</text>
</comment>
<evidence type="ECO:0000256" key="3">
    <source>
        <dbReference type="ARBA" id="ARBA00022701"/>
    </source>
</evidence>
<dbReference type="GO" id="GO:0051225">
    <property type="term" value="P:spindle assembly"/>
    <property type="evidence" value="ECO:0007669"/>
    <property type="project" value="TreeGrafter"/>
</dbReference>
<evidence type="ECO:0000313" key="8">
    <source>
        <dbReference type="EMBL" id="KAJ8488906.1"/>
    </source>
</evidence>
<dbReference type="InterPro" id="IPR042241">
    <property type="entry name" value="GCP_C_sf"/>
</dbReference>
<dbReference type="GO" id="GO:0043015">
    <property type="term" value="F:gamma-tubulin binding"/>
    <property type="evidence" value="ECO:0007669"/>
    <property type="project" value="InterPro"/>
</dbReference>
<feature type="region of interest" description="Disordered" evidence="6">
    <location>
        <begin position="390"/>
        <end position="409"/>
    </location>
</feature>
<comment type="subcellular location">
    <subcellularLocation>
        <location evidence="5">Cytoplasm</location>
        <location evidence="5">Cytoskeleton</location>
        <location evidence="5">Microtubule organizing center</location>
    </subcellularLocation>
</comment>
<dbReference type="GO" id="GO:0000278">
    <property type="term" value="P:mitotic cell cycle"/>
    <property type="evidence" value="ECO:0007669"/>
    <property type="project" value="TreeGrafter"/>
</dbReference>
<dbReference type="PANTHER" id="PTHR19302:SF70">
    <property type="entry name" value="GAMMA-TUBULIN COMPLEX COMPONENT 6"/>
    <property type="match status" value="1"/>
</dbReference>
<dbReference type="Pfam" id="PF04130">
    <property type="entry name" value="GCP_C_terminal"/>
    <property type="match status" value="1"/>
</dbReference>
<protein>
    <recommendedName>
        <fullName evidence="5">Spindle pole body component</fullName>
    </recommendedName>
</protein>
<evidence type="ECO:0000256" key="6">
    <source>
        <dbReference type="SAM" id="MobiDB-lite"/>
    </source>
</evidence>
<keyword evidence="2 5" id="KW-0963">Cytoplasm</keyword>
<evidence type="ECO:0000256" key="2">
    <source>
        <dbReference type="ARBA" id="ARBA00022490"/>
    </source>
</evidence>
<dbReference type="Gene3D" id="1.20.120.1900">
    <property type="entry name" value="Gamma-tubulin complex, C-terminal domain"/>
    <property type="match status" value="1"/>
</dbReference>
<dbReference type="PANTHER" id="PTHR19302">
    <property type="entry name" value="GAMMA TUBULIN COMPLEX PROTEIN"/>
    <property type="match status" value="1"/>
</dbReference>
<dbReference type="GO" id="GO:0000930">
    <property type="term" value="C:gamma-tubulin complex"/>
    <property type="evidence" value="ECO:0007669"/>
    <property type="project" value="TreeGrafter"/>
</dbReference>
<proteinExistence type="inferred from homology"/>
<gene>
    <name evidence="8" type="ORF">ONZ51_g3256</name>
</gene>
<evidence type="ECO:0000313" key="9">
    <source>
        <dbReference type="Proteomes" id="UP001215151"/>
    </source>
</evidence>
<keyword evidence="9" id="KW-1185">Reference proteome</keyword>
<comment type="similarity">
    <text evidence="1 5">Belongs to the TUBGCP family.</text>
</comment>
<dbReference type="GO" id="GO:0051011">
    <property type="term" value="F:microtubule minus-end binding"/>
    <property type="evidence" value="ECO:0007669"/>
    <property type="project" value="TreeGrafter"/>
</dbReference>
<evidence type="ECO:0000256" key="1">
    <source>
        <dbReference type="ARBA" id="ARBA00010337"/>
    </source>
</evidence>
<organism evidence="8 9">
    <name type="scientific">Trametes cubensis</name>
    <dbReference type="NCBI Taxonomy" id="1111947"/>
    <lineage>
        <taxon>Eukaryota</taxon>
        <taxon>Fungi</taxon>
        <taxon>Dikarya</taxon>
        <taxon>Basidiomycota</taxon>
        <taxon>Agaricomycotina</taxon>
        <taxon>Agaricomycetes</taxon>
        <taxon>Polyporales</taxon>
        <taxon>Polyporaceae</taxon>
        <taxon>Trametes</taxon>
    </lineage>
</organism>
<dbReference type="EMBL" id="JAPEVG010000056">
    <property type="protein sequence ID" value="KAJ8488906.1"/>
    <property type="molecule type" value="Genomic_DNA"/>
</dbReference>
<dbReference type="GO" id="GO:0051321">
    <property type="term" value="P:meiotic cell cycle"/>
    <property type="evidence" value="ECO:0007669"/>
    <property type="project" value="TreeGrafter"/>
</dbReference>
<feature type="compositionally biased region" description="Low complexity" evidence="6">
    <location>
        <begin position="666"/>
        <end position="677"/>
    </location>
</feature>
<feature type="domain" description="Gamma tubulin complex component C-terminal" evidence="7">
    <location>
        <begin position="602"/>
        <end position="1044"/>
    </location>
</feature>
<feature type="region of interest" description="Disordered" evidence="6">
    <location>
        <begin position="644"/>
        <end position="694"/>
    </location>
</feature>
<dbReference type="GO" id="GO:0005816">
    <property type="term" value="C:spindle pole body"/>
    <property type="evidence" value="ECO:0007669"/>
    <property type="project" value="UniProtKB-ARBA"/>
</dbReference>
<evidence type="ECO:0000256" key="5">
    <source>
        <dbReference type="RuleBase" id="RU363050"/>
    </source>
</evidence>
<name>A0AAD7TYL4_9APHY</name>
<keyword evidence="3 5" id="KW-0493">Microtubule</keyword>